<evidence type="ECO:0000313" key="11">
    <source>
        <dbReference type="Proteomes" id="UP000044938"/>
    </source>
</evidence>
<dbReference type="Proteomes" id="UP000046680">
    <property type="component" value="Unassembled WGS sequence"/>
</dbReference>
<evidence type="ECO:0000313" key="14">
    <source>
        <dbReference type="Proteomes" id="UP000048948"/>
    </source>
</evidence>
<dbReference type="Proteomes" id="UP000048948">
    <property type="component" value="Unassembled WGS sequence"/>
</dbReference>
<dbReference type="EMBL" id="CQQC01002348">
    <property type="protein sequence ID" value="CNW74183.1"/>
    <property type="molecule type" value="Genomic_DNA"/>
</dbReference>
<evidence type="ECO:0000313" key="10">
    <source>
        <dbReference type="Proteomes" id="UP000039217"/>
    </source>
</evidence>
<organism evidence="5 8">
    <name type="scientific">Mycobacterium tuberculosis</name>
    <dbReference type="NCBI Taxonomy" id="1773"/>
    <lineage>
        <taxon>Bacteria</taxon>
        <taxon>Bacillati</taxon>
        <taxon>Actinomycetota</taxon>
        <taxon>Actinomycetes</taxon>
        <taxon>Mycobacteriales</taxon>
        <taxon>Mycobacteriaceae</taxon>
        <taxon>Mycobacterium</taxon>
        <taxon>Mycobacterium tuberculosis complex</taxon>
    </lineage>
</organism>
<evidence type="ECO:0000313" key="9">
    <source>
        <dbReference type="Proteomes" id="UP000039021"/>
    </source>
</evidence>
<evidence type="ECO:0000313" key="12">
    <source>
        <dbReference type="Proteomes" id="UP000046680"/>
    </source>
</evidence>
<evidence type="ECO:0000313" key="3">
    <source>
        <dbReference type="EMBL" id="CNW74183.1"/>
    </source>
</evidence>
<name>A0A0T9F248_MYCTX</name>
<evidence type="ECO:0000313" key="13">
    <source>
        <dbReference type="Proteomes" id="UP000048600"/>
    </source>
</evidence>
<evidence type="ECO:0000313" key="2">
    <source>
        <dbReference type="EMBL" id="CKU07222.1"/>
    </source>
</evidence>
<evidence type="ECO:0000313" key="8">
    <source>
        <dbReference type="Proteomes" id="UP000038802"/>
    </source>
</evidence>
<dbReference type="EMBL" id="CGCX01000929">
    <property type="protein sequence ID" value="CFR85775.1"/>
    <property type="molecule type" value="Genomic_DNA"/>
</dbReference>
<dbReference type="Proteomes" id="UP000038802">
    <property type="component" value="Unassembled WGS sequence"/>
</dbReference>
<evidence type="ECO:0000313" key="6">
    <source>
        <dbReference type="EMBL" id="COW24967.1"/>
    </source>
</evidence>
<evidence type="ECO:0000313" key="1">
    <source>
        <dbReference type="EMBL" id="CFR85775.1"/>
    </source>
</evidence>
<dbReference type="EMBL" id="CSAE01000343">
    <property type="protein sequence ID" value="COW13882.1"/>
    <property type="molecule type" value="Genomic_DNA"/>
</dbReference>
<gene>
    <name evidence="1" type="ORF">ERS007657_02421</name>
    <name evidence="3" type="ORF">ERS007661_04237</name>
    <name evidence="5" type="ORF">ERS007703_02863</name>
    <name evidence="6" type="ORF">ERS007720_02132</name>
    <name evidence="7" type="ORF">ERS007739_04554</name>
    <name evidence="4" type="ORF">ERS007741_00030</name>
    <name evidence="2" type="ORF">ERS027646_04450</name>
</gene>
<evidence type="ECO:0000313" key="5">
    <source>
        <dbReference type="EMBL" id="COW13882.1"/>
    </source>
</evidence>
<reference evidence="5" key="3">
    <citation type="submission" date="2015-03" db="EMBL/GenBank/DDBJ databases">
        <authorList>
            <person name="Murphy D."/>
        </authorList>
    </citation>
    <scope>NUCLEOTIDE SEQUENCE [LARGE SCALE GENOMIC DNA]</scope>
    <source>
        <strain evidence="5">K00500041</strain>
    </source>
</reference>
<evidence type="ECO:0000313" key="4">
    <source>
        <dbReference type="EMBL" id="COV49773.1"/>
    </source>
</evidence>
<dbReference type="Proteomes" id="UP000039217">
    <property type="component" value="Unassembled WGS sequence"/>
</dbReference>
<accession>A0A0T9F248</accession>
<sequence length="35" mass="4213">MDRPWLSMYSVDPLWPWVVMTKMPAMMNPKCEIEV</sequence>
<proteinExistence type="predicted"/>
<evidence type="ECO:0000313" key="7">
    <source>
        <dbReference type="EMBL" id="CPA37242.1"/>
    </source>
</evidence>
<dbReference type="EMBL" id="CSAJ01000255">
    <property type="protein sequence ID" value="COW24967.1"/>
    <property type="molecule type" value="Genomic_DNA"/>
</dbReference>
<dbReference type="EMBL" id="CHKL01000002">
    <property type="protein sequence ID" value="COV49773.1"/>
    <property type="molecule type" value="Genomic_DNA"/>
</dbReference>
<reference evidence="8 9" key="1">
    <citation type="submission" date="2015-03" db="EMBL/GenBank/DDBJ databases">
        <authorList>
            <consortium name="Pathogen Informatics"/>
        </authorList>
    </citation>
    <scope>NUCLEOTIDE SEQUENCE [LARGE SCALE GENOMIC DNA]</scope>
    <source>
        <strain evidence="2 14">Bir 172</strain>
        <strain evidence="1 12">C09601061</strain>
        <strain evidence="3 10">D00501624</strain>
        <strain evidence="8">K00500041</strain>
        <strain evidence="6 11">M09401471</strain>
        <strain evidence="9">N09902308</strain>
        <strain evidence="4 13">P00601463</strain>
    </source>
</reference>
<dbReference type="Proteomes" id="UP000044938">
    <property type="component" value="Unassembled WGS sequence"/>
</dbReference>
<reference evidence="7" key="2">
    <citation type="submission" date="2015-03" db="EMBL/GenBank/DDBJ databases">
        <authorList>
            <consortium name="Pathogen Informatics"/>
            <person name="Murphy D."/>
        </authorList>
    </citation>
    <scope>NUCLEOTIDE SEQUENCE</scope>
    <source>
        <strain evidence="7">N09902308</strain>
    </source>
</reference>
<dbReference type="EMBL" id="CNGE01001373">
    <property type="protein sequence ID" value="CKU07222.1"/>
    <property type="molecule type" value="Genomic_DNA"/>
</dbReference>
<dbReference type="Proteomes" id="UP000048600">
    <property type="component" value="Unassembled WGS sequence"/>
</dbReference>
<dbReference type="Proteomes" id="UP000039021">
    <property type="component" value="Unassembled WGS sequence"/>
</dbReference>
<dbReference type="AlphaFoldDB" id="A0A0T9F248"/>
<dbReference type="EMBL" id="CSBK01002913">
    <property type="protein sequence ID" value="CPA37242.1"/>
    <property type="molecule type" value="Genomic_DNA"/>
</dbReference>
<protein>
    <submittedName>
        <fullName evidence="5">Uncharacterized protein</fullName>
    </submittedName>
</protein>